<dbReference type="Proteomes" id="UP000266391">
    <property type="component" value="Unassembled WGS sequence"/>
</dbReference>
<accession>A0A396AH22</accession>
<comment type="caution">
    <text evidence="1">The sequence shown here is derived from an EMBL/GenBank/DDBJ whole genome shotgun (WGS) entry which is preliminary data.</text>
</comment>
<evidence type="ECO:0000313" key="1">
    <source>
        <dbReference type="EMBL" id="RHD06457.1"/>
    </source>
</evidence>
<organism evidence="1 2">
    <name type="scientific">Roseburia inulinivorans</name>
    <dbReference type="NCBI Taxonomy" id="360807"/>
    <lineage>
        <taxon>Bacteria</taxon>
        <taxon>Bacillati</taxon>
        <taxon>Bacillota</taxon>
        <taxon>Clostridia</taxon>
        <taxon>Lachnospirales</taxon>
        <taxon>Lachnospiraceae</taxon>
        <taxon>Roseburia</taxon>
    </lineage>
</organism>
<dbReference type="EMBL" id="QSIQ01000001">
    <property type="protein sequence ID" value="RHD06457.1"/>
    <property type="molecule type" value="Genomic_DNA"/>
</dbReference>
<name>A0A396AH22_9FIRM</name>
<dbReference type="RefSeq" id="WP_118091781.1">
    <property type="nucleotide sequence ID" value="NZ_QSIQ01000001.1"/>
</dbReference>
<sequence length="221" mass="25807">MYENENVEQLVSQAVALDKEQKYCKRKLDTVKAKLQSKGLAMIDDRNVKYIKFYSEDGSVAVGDSYKMDVLRPDKLKDILSEELWMAKVKESTETKYSYDPKLEQMLKAIFMDDYTFECSLEEFLDEMSVKPDSKQKKLLLKKLKGDYAKDRETLLSVFGYEDDDTAPDFEVELYYIYKIKNGELIRAFLPEECLSQTIEDIKKCLIVESKTSITIDYDNE</sequence>
<proteinExistence type="predicted"/>
<dbReference type="AlphaFoldDB" id="A0A396AH22"/>
<reference evidence="1 2" key="1">
    <citation type="submission" date="2018-08" db="EMBL/GenBank/DDBJ databases">
        <title>A genome reference for cultivated species of the human gut microbiota.</title>
        <authorList>
            <person name="Zou Y."/>
            <person name="Xue W."/>
            <person name="Luo G."/>
        </authorList>
    </citation>
    <scope>NUCLEOTIDE SEQUENCE [LARGE SCALE GENOMIC DNA]</scope>
    <source>
        <strain evidence="1 2">AM32-8LB</strain>
    </source>
</reference>
<evidence type="ECO:0000313" key="2">
    <source>
        <dbReference type="Proteomes" id="UP000266391"/>
    </source>
</evidence>
<protein>
    <submittedName>
        <fullName evidence="1">Uncharacterized protein</fullName>
    </submittedName>
</protein>
<gene>
    <name evidence="1" type="ORF">DW813_00900</name>
</gene>